<dbReference type="Gene3D" id="3.10.100.10">
    <property type="entry name" value="Mannose-Binding Protein A, subunit A"/>
    <property type="match status" value="1"/>
</dbReference>
<evidence type="ECO:0000256" key="9">
    <source>
        <dbReference type="ARBA" id="ARBA00023306"/>
    </source>
</evidence>
<comment type="caution">
    <text evidence="20">The sequence shown here is derived from an EMBL/GenBank/DDBJ whole genome shotgun (WGS) entry which is preliminary data.</text>
</comment>
<feature type="compositionally biased region" description="Acidic residues" evidence="16">
    <location>
        <begin position="1565"/>
        <end position="1574"/>
    </location>
</feature>
<evidence type="ECO:0000259" key="19">
    <source>
        <dbReference type="PROSITE" id="PS50963"/>
    </source>
</evidence>
<dbReference type="InterPro" id="IPR000859">
    <property type="entry name" value="CUB_dom"/>
</dbReference>
<dbReference type="GO" id="GO:0016787">
    <property type="term" value="F:hydrolase activity"/>
    <property type="evidence" value="ECO:0007669"/>
    <property type="project" value="UniProtKB-KW"/>
</dbReference>
<feature type="compositionally biased region" description="Polar residues" evidence="16">
    <location>
        <begin position="1438"/>
        <end position="1472"/>
    </location>
</feature>
<feature type="disulfide bond" evidence="15">
    <location>
        <begin position="63"/>
        <end position="132"/>
    </location>
</feature>
<keyword evidence="3" id="KW-0158">Chromosome</keyword>
<dbReference type="Pfam" id="PF12231">
    <property type="entry name" value="Rif1_N"/>
    <property type="match status" value="1"/>
</dbReference>
<feature type="compositionally biased region" description="Polar residues" evidence="16">
    <location>
        <begin position="1726"/>
        <end position="1740"/>
    </location>
</feature>
<feature type="disulfide bond" evidence="15">
    <location>
        <begin position="87"/>
        <end position="108"/>
    </location>
</feature>
<dbReference type="GO" id="GO:0140445">
    <property type="term" value="C:chromosome, telomeric repeat region"/>
    <property type="evidence" value="ECO:0007669"/>
    <property type="project" value="TreeGrafter"/>
</dbReference>
<dbReference type="PROSITE" id="PS01180">
    <property type="entry name" value="CUB"/>
    <property type="match status" value="1"/>
</dbReference>
<feature type="region of interest" description="Disordered" evidence="16">
    <location>
        <begin position="1360"/>
        <end position="1966"/>
    </location>
</feature>
<evidence type="ECO:0000256" key="2">
    <source>
        <dbReference type="ARBA" id="ARBA00004574"/>
    </source>
</evidence>
<evidence type="ECO:0000256" key="16">
    <source>
        <dbReference type="SAM" id="MobiDB-lite"/>
    </source>
</evidence>
<dbReference type="Gene3D" id="1.25.10.10">
    <property type="entry name" value="Leucine-rich Repeat Variant"/>
    <property type="match status" value="1"/>
</dbReference>
<dbReference type="SMART" id="SM00445">
    <property type="entry name" value="LINK"/>
    <property type="match status" value="1"/>
</dbReference>
<keyword evidence="8" id="KW-0539">Nucleus</keyword>
<proteinExistence type="predicted"/>
<comment type="subunit">
    <text evidence="10">Interacts (via Link domain) with inter-alpha-inhibitor (I-alpha-I) component bikunin. Interacts with ITIH2/HC2; this interaction is required for transesterification of the HC to hyaluronan. Interacts (via Link and CUB domains) with ITIH1. Chondroitin sulfate may be required for the stability of the complex. Interacts (via Link domain) with various C-X-C and C-C chemokines including PF4, CXCL8, CXCL11, CXCL12, CCL2, CCL7, CCL19, CCL21, and CCL27; this interaction interferes with chemokine binding to glycosaminoglycans. Interacts (primarily via Link domain) with BMP2; this interaction is inhibited by hyaluronan. Interacts (via both Link and CUB domains) with TNFSF11. Interacts (via CUB domain) with FN1 (via type III repeats 9-14); this interaction enhances fibronectin fibril assembly. TNFAIP6 may act as a bridging molecule between FN1 and THBS1.</text>
</comment>
<dbReference type="InterPro" id="IPR016187">
    <property type="entry name" value="CTDL_fold"/>
</dbReference>
<dbReference type="Proteomes" id="UP000593565">
    <property type="component" value="Unassembled WGS sequence"/>
</dbReference>
<name>A0A7J6AVV6_AMEME</name>
<sequence length="2677" mass="292332">MLYMHAVSALLALSCVLTETEAWGYKNGILHNSIWLEQAAGVYHRESRKGRYQLTYKEAKAVCKFEGGSLATYDQLEAARQIGFHVCAAGWFDKGRVGYPIVKPGTNCGYGKVGIIDYGYRLNKSEKWDVYCYNPNSKECGGVHTEQEKILQSPGFPDEYPDEQICYWHIRLRYGQRIQLQFLDFDVEDDVGCISDYLEIYDSYDDISGFAGRYCGDELPEDFLSTGNVMTLKFLADSSVSAGGFRIHEDVRMMATVPMSSSSLLPLLGTLEDDAAGVSEQTDAYLTIANRLSGEDGRQFFPLIVKHFSRLGKAFQTHISSENEELSQAALQALGFCVFNTNIVSSIPANFAEEIFSALCALVLKSTDKNTCTRALWVISKQNFPADVVSKKTPEILKTIEALQTKDIQSVLTDHESLNVVIKLLEQAPVQMGEGAVLWIKLVIPLVVHSASKVRLRAAAALEMGMPLLLEKQQEVAAIVEPMMSSKLIPEMQKLFSTKNESNVLKLWPLFVKLLGKLLHKGGAFINSLLYLEELGFRSSSPSIKKIAFIAWKSLIDNFALNPDILCSSKRLKLLMQPLSSILVRTEALLLTKLEVWWYLVVKLGPNLSANFEQVGVPLLLSTLPADASLVSSATPARNTSQSNGIGLVAPKAGVPSCSSPGSSFRLSLNSSVSIPQSYSSIQLLGLEMLLHYFLGSHASAAAAKNNLQLSLEPLTHNLLSNHSFFSKHSSTLISAVQDGFISVGKDAPEALLSLIWTGLVGHVNTTIETAGNKKERQGSEVLTLLLQALQSIVSSETLPAPRALVLLEATVKAIPQKVLGSAAYQVANMDVLNGTPALFLILLFYKSSMLSLFLAEERFFVCLETLVSCGLCGPTSPLAFGESVLGSISGSVEAVENKEHLWRMWSIVVNPLTDTITQTNEVNQGDALEHNFRAIHSALMFPITHLLPGSGLPQMTQKTMLNAWSRLYKAFARCSALVATAEENVCCEELCARISAALDGEALKSLSTLEAVASILLSIIESVDFSPFTPQFQQKMKSPHTPLGWVRKRNKALGNLSNFHMLLVQSLEVFLTFASSEENSAVLSGVGTMLFSIVSILFTNLALPTVIQESLASLTKPLALLYGQVGSSESDLSKTHSVLGSKLEKLVGDVLGTLQTRSALQYDDELLEVLFPLLCVLFQHKSKQIRSIITQFWNATFGKALVLTYPESLRSVLSQAKQKSPLILPGFQPVENSSEDFSGQCSSECSQLDTKISGMMVTSVGKRESLLTRAAELKEKSSGTPSKPVSVKLDFGSPKPPRKEVLEEEASVDFVFIPPEAKERVLTEHQKEVKRTKRVDIPAMYNNLDASLDTTVFTQYTQSQEESMDILPTQEQAETKEINMTEPKEEAASSISEDQKMQDYISPDTIAQDRGTNEANQTTEVPSSADVTALDAGELQDSASHIESQSPNVSGSSDMISGTPPKSSSRRQSFITLEKYAEGRPASSPSVTPFTGPLSRTLCSQESPKSQNDSKSPPPPSYSQSEIGKEVSKESAANITQESTVQADGKNMEITAELKSVAKCPSEGTEDDDDDLIPDTQTQDLNEAVDTGNKSSDKSRVVMNTEIASPGGESEVVASQDSSQVEPRRSGRRRSRPVLPGEESDQESKSKQQKKASTSNNAQKSTPAKKTDILPTRTRRSRVHEENMSESGKLQNSEREDKQKDLQVPPSPAATTSSSQGKRSRSKEVNQTEPSIEQSPLSQTDDKRESSLNQSDSPSRSRPVRRTRVTNANVDVSDKRQRVGDSPGESPASVSKQVDSSASDADSQSPGRPRRARRAEAQNKDKPGLRNEQVRDPGHAQTPKPTKGKVGRLKKVMEQTSNISKDTTPSGSVTSECSQDNEVSESQDNSQGRGKYRTRRSSQTLLGSVENSESDGSDTRDGQRSKRARGHKSSSEVMPSTEMNENVPGDMLGKEDIPSVPLDVSNNEPEVCLGESTLNEVQHLHKADDKDEAPAAEGQVIELYNTSDAKSANDEQQSDKDSKMQTDSVKEELVNTVLEERAVEKEALPSSQNSLQLPAKVESKALETRACPHSKRGRGRRRSSNCNCHQVSSTPSKGQCSDSQVLQDLKENTVLLESSSMPAEAELNSITSVLPEKESVALQDNCPDIANVQSSPSLASLSEAEMPAESPVEKHNENVSQSSDVSEGTSQAEEHHKDNIADAEDKHEEMEQDKTSSENTFSQEQPQEGPSTLDADQSAPDASPSHSQPVEDKPVCQEQSKSPVSQEEMVHGGEKTETPEKVELVPELDGAVTALPEGTELDRIPHEEGNDGEATQMDQDLQPETTLSCEAPVSPQTDSAEACLDSPPKQKSSDSLCRNADLRQSPSNSATRGVWSPSASPSTSILKKGQKRQCEEESPSPLIKSRRVSFANPIYQQELADDIDRRSPVIRTSSPKSKVVGQPKYITTPTKGLLTLSPRNLRSPGYKSSKKCLISEMSQEPRPIPKDCVYPALVCCSTPVEAVLPQISSSMWPRGFGQLVRAKNIKTVGDLSALSPNEIKSLPIRSPKMSNLKKALKTYHEQQRKGRPDDLKSFDEMEKMTSEPEETTAAPNQEDQTSGDGQGVIPLEVPTTVEQKQEEPVPAELLSDVATLGSRLTQEELGHYSPRELGLMHEQLSGMMRSIVDHLQSRLVSNLEDSLS</sequence>
<feature type="compositionally biased region" description="Basic and acidic residues" evidence="16">
    <location>
        <begin position="1374"/>
        <end position="1398"/>
    </location>
</feature>
<organism evidence="20 21">
    <name type="scientific">Ameiurus melas</name>
    <name type="common">Black bullhead</name>
    <name type="synonym">Silurus melas</name>
    <dbReference type="NCBI Taxonomy" id="219545"/>
    <lineage>
        <taxon>Eukaryota</taxon>
        <taxon>Metazoa</taxon>
        <taxon>Chordata</taxon>
        <taxon>Craniata</taxon>
        <taxon>Vertebrata</taxon>
        <taxon>Euteleostomi</taxon>
        <taxon>Actinopterygii</taxon>
        <taxon>Neopterygii</taxon>
        <taxon>Teleostei</taxon>
        <taxon>Ostariophysi</taxon>
        <taxon>Siluriformes</taxon>
        <taxon>Ictaluridae</taxon>
        <taxon>Ameiurus</taxon>
    </lineage>
</organism>
<feature type="region of interest" description="Disordered" evidence="16">
    <location>
        <begin position="2554"/>
        <end position="2602"/>
    </location>
</feature>
<evidence type="ECO:0000256" key="7">
    <source>
        <dbReference type="ARBA" id="ARBA00023157"/>
    </source>
</evidence>
<feature type="region of interest" description="Disordered" evidence="16">
    <location>
        <begin position="1275"/>
        <end position="1299"/>
    </location>
</feature>
<dbReference type="InterPro" id="IPR016024">
    <property type="entry name" value="ARM-type_fold"/>
</dbReference>
<evidence type="ECO:0000256" key="13">
    <source>
        <dbReference type="ARBA" id="ARBA00081068"/>
    </source>
</evidence>
<feature type="compositionally biased region" description="Polar residues" evidence="16">
    <location>
        <begin position="2313"/>
        <end position="2336"/>
    </location>
</feature>
<dbReference type="FunFam" id="3.10.100.10:FF:000001">
    <property type="entry name" value="Hyaluronan proteoglycan link protein 1"/>
    <property type="match status" value="1"/>
</dbReference>
<feature type="compositionally biased region" description="Polar residues" evidence="16">
    <location>
        <begin position="2175"/>
        <end position="2188"/>
    </location>
</feature>
<evidence type="ECO:0000313" key="20">
    <source>
        <dbReference type="EMBL" id="KAF4086984.1"/>
    </source>
</evidence>
<keyword evidence="17" id="KW-0732">Signal</keyword>
<feature type="compositionally biased region" description="Polar residues" evidence="16">
    <location>
        <begin position="1532"/>
        <end position="1543"/>
    </location>
</feature>
<feature type="compositionally biased region" description="Basic and acidic residues" evidence="16">
    <location>
        <begin position="1693"/>
        <end position="1702"/>
    </location>
</feature>
<evidence type="ECO:0000256" key="14">
    <source>
        <dbReference type="PROSITE-ProRule" id="PRU00059"/>
    </source>
</evidence>
<feature type="compositionally biased region" description="Basic residues" evidence="16">
    <location>
        <begin position="2069"/>
        <end position="2080"/>
    </location>
</feature>
<dbReference type="SUPFAM" id="SSF56436">
    <property type="entry name" value="C-type lectin-like"/>
    <property type="match status" value="1"/>
</dbReference>
<evidence type="ECO:0000256" key="8">
    <source>
        <dbReference type="ARBA" id="ARBA00023242"/>
    </source>
</evidence>
<gene>
    <name evidence="20" type="ORF">AMELA_G00090410</name>
</gene>
<feature type="domain" description="CUB" evidence="18">
    <location>
        <begin position="140"/>
        <end position="252"/>
    </location>
</feature>
<feature type="compositionally biased region" description="Polar residues" evidence="16">
    <location>
        <begin position="2086"/>
        <end position="2102"/>
    </location>
</feature>
<feature type="compositionally biased region" description="Polar residues" evidence="16">
    <location>
        <begin position="1898"/>
        <end position="1908"/>
    </location>
</feature>
<dbReference type="FunFam" id="2.60.120.290:FF:000005">
    <property type="entry name" value="Procollagen C-endopeptidase enhancer 1"/>
    <property type="match status" value="1"/>
</dbReference>
<dbReference type="InterPro" id="IPR035914">
    <property type="entry name" value="Sperma_CUB_dom_sf"/>
</dbReference>
<dbReference type="GO" id="GO:0005540">
    <property type="term" value="F:hyaluronic acid binding"/>
    <property type="evidence" value="ECO:0007669"/>
    <property type="project" value="InterPro"/>
</dbReference>
<dbReference type="SUPFAM" id="SSF48371">
    <property type="entry name" value="ARM repeat"/>
    <property type="match status" value="1"/>
</dbReference>
<comment type="subcellular location">
    <subcellularLocation>
        <location evidence="2">Chromosome</location>
        <location evidence="2">Telomere</location>
    </subcellularLocation>
    <subcellularLocation>
        <location evidence="1">Nucleus</location>
    </subcellularLocation>
</comment>
<evidence type="ECO:0000256" key="6">
    <source>
        <dbReference type="ARBA" id="ARBA00022895"/>
    </source>
</evidence>
<feature type="compositionally biased region" description="Polar residues" evidence="16">
    <location>
        <begin position="2346"/>
        <end position="2382"/>
    </location>
</feature>
<keyword evidence="5" id="KW-0130">Cell adhesion</keyword>
<feature type="region of interest" description="Disordered" evidence="16">
    <location>
        <begin position="1979"/>
        <end position="2102"/>
    </location>
</feature>
<feature type="compositionally biased region" description="Basic and acidic residues" evidence="16">
    <location>
        <begin position="1979"/>
        <end position="1990"/>
    </location>
</feature>
<feature type="compositionally biased region" description="Basic and acidic residues" evidence="16">
    <location>
        <begin position="2297"/>
        <end position="2306"/>
    </location>
</feature>
<evidence type="ECO:0000256" key="17">
    <source>
        <dbReference type="SAM" id="SignalP"/>
    </source>
</evidence>
<dbReference type="Gene3D" id="2.60.120.290">
    <property type="entry name" value="Spermadhesin, CUB domain"/>
    <property type="match status" value="1"/>
</dbReference>
<evidence type="ECO:0000256" key="15">
    <source>
        <dbReference type="PROSITE-ProRule" id="PRU00323"/>
    </source>
</evidence>
<accession>A0A7J6AVV6</accession>
<evidence type="ECO:0000313" key="21">
    <source>
        <dbReference type="Proteomes" id="UP000593565"/>
    </source>
</evidence>
<dbReference type="PROSITE" id="PS50963">
    <property type="entry name" value="LINK_2"/>
    <property type="match status" value="1"/>
</dbReference>
<feature type="compositionally biased region" description="Polar residues" evidence="16">
    <location>
        <begin position="2214"/>
        <end position="2227"/>
    </location>
</feature>
<evidence type="ECO:0000256" key="12">
    <source>
        <dbReference type="ARBA" id="ARBA00077610"/>
    </source>
</evidence>
<feature type="compositionally biased region" description="Polar residues" evidence="16">
    <location>
        <begin position="1414"/>
        <end position="1427"/>
    </location>
</feature>
<dbReference type="CDD" id="cd14267">
    <property type="entry name" value="Rif1_CTD_C-II_like"/>
    <property type="match status" value="1"/>
</dbReference>
<feature type="region of interest" description="Disordered" evidence="16">
    <location>
        <begin position="2419"/>
        <end position="2440"/>
    </location>
</feature>
<feature type="compositionally biased region" description="Polar residues" evidence="16">
    <location>
        <begin position="1855"/>
        <end position="1889"/>
    </location>
</feature>
<dbReference type="GO" id="GO:0005634">
    <property type="term" value="C:nucleus"/>
    <property type="evidence" value="ECO:0007669"/>
    <property type="project" value="UniProtKB-SubCell"/>
</dbReference>
<feature type="compositionally biased region" description="Basic and acidic residues" evidence="16">
    <location>
        <begin position="2008"/>
        <end position="2044"/>
    </location>
</feature>
<evidence type="ECO:0000256" key="3">
    <source>
        <dbReference type="ARBA" id="ARBA00022454"/>
    </source>
</evidence>
<feature type="compositionally biased region" description="Basic and acidic residues" evidence="16">
    <location>
        <begin position="2265"/>
        <end position="2281"/>
    </location>
</feature>
<dbReference type="SMART" id="SM00042">
    <property type="entry name" value="CUB"/>
    <property type="match status" value="1"/>
</dbReference>
<dbReference type="SUPFAM" id="SSF49854">
    <property type="entry name" value="Spermadhesin, CUB domain"/>
    <property type="match status" value="1"/>
</dbReference>
<keyword evidence="6" id="KW-0779">Telomere</keyword>
<dbReference type="InterPro" id="IPR000538">
    <property type="entry name" value="Link_dom"/>
</dbReference>
<dbReference type="PANTHER" id="PTHR22928:SF3">
    <property type="entry name" value="TELOMERE-ASSOCIATED PROTEIN RIF1"/>
    <property type="match status" value="1"/>
</dbReference>
<keyword evidence="21" id="KW-1185">Reference proteome</keyword>
<dbReference type="Pfam" id="PF00431">
    <property type="entry name" value="CUB"/>
    <property type="match status" value="1"/>
</dbReference>
<feature type="compositionally biased region" description="Low complexity" evidence="16">
    <location>
        <begin position="2151"/>
        <end position="2162"/>
    </location>
</feature>
<feature type="compositionally biased region" description="Basic and acidic residues" evidence="16">
    <location>
        <begin position="1815"/>
        <end position="1835"/>
    </location>
</feature>
<dbReference type="GO" id="GO:0007155">
    <property type="term" value="P:cell adhesion"/>
    <property type="evidence" value="ECO:0007669"/>
    <property type="project" value="UniProtKB-KW"/>
</dbReference>
<keyword evidence="4" id="KW-0378">Hydrolase</keyword>
<evidence type="ECO:0000256" key="10">
    <source>
        <dbReference type="ARBA" id="ARBA00064571"/>
    </source>
</evidence>
<dbReference type="InterPro" id="IPR022031">
    <property type="entry name" value="Rif1_N"/>
</dbReference>
<feature type="compositionally biased region" description="Basic and acidic residues" evidence="16">
    <location>
        <begin position="2189"/>
        <end position="2213"/>
    </location>
</feature>
<dbReference type="CDD" id="cd00041">
    <property type="entry name" value="CUB"/>
    <property type="match status" value="1"/>
</dbReference>
<feature type="compositionally biased region" description="Basic and acidic residues" evidence="16">
    <location>
        <begin position="2555"/>
        <end position="2579"/>
    </location>
</feature>
<feature type="compositionally biased region" description="Low complexity" evidence="16">
    <location>
        <begin position="1789"/>
        <end position="1806"/>
    </location>
</feature>
<evidence type="ECO:0000256" key="11">
    <source>
        <dbReference type="ARBA" id="ARBA00069597"/>
    </source>
</evidence>
<keyword evidence="9" id="KW-0131">Cell cycle</keyword>
<dbReference type="CDD" id="cd03515">
    <property type="entry name" value="Link_domain_TSG_6_like"/>
    <property type="match status" value="1"/>
</dbReference>
<keyword evidence="7 15" id="KW-1015">Disulfide bond</keyword>
<dbReference type="GO" id="GO:0000723">
    <property type="term" value="P:telomere maintenance"/>
    <property type="evidence" value="ECO:0007669"/>
    <property type="project" value="TreeGrafter"/>
</dbReference>
<evidence type="ECO:0000256" key="1">
    <source>
        <dbReference type="ARBA" id="ARBA00004123"/>
    </source>
</evidence>
<evidence type="ECO:0000256" key="5">
    <source>
        <dbReference type="ARBA" id="ARBA00022889"/>
    </source>
</evidence>
<feature type="chain" id="PRO_5029469875" description="Tumor necrosis factor-inducible gene 6 protein" evidence="17">
    <location>
        <begin position="23"/>
        <end position="2677"/>
    </location>
</feature>
<feature type="signal peptide" evidence="17">
    <location>
        <begin position="1"/>
        <end position="22"/>
    </location>
</feature>
<evidence type="ECO:0000259" key="18">
    <source>
        <dbReference type="PROSITE" id="PS01180"/>
    </source>
</evidence>
<feature type="domain" description="Link" evidence="19">
    <location>
        <begin position="41"/>
        <end position="134"/>
    </location>
</feature>
<comment type="caution">
    <text evidence="14">Lacks conserved residue(s) required for the propagation of feature annotation.</text>
</comment>
<feature type="compositionally biased region" description="Polar residues" evidence="16">
    <location>
        <begin position="1498"/>
        <end position="1510"/>
    </location>
</feature>
<protein>
    <recommendedName>
        <fullName evidence="11">Tumor necrosis factor-inducible gene 6 protein</fullName>
    </recommendedName>
    <alternativeName>
        <fullName evidence="13">TNF-stimulated gene 6 protein</fullName>
    </alternativeName>
    <alternativeName>
        <fullName evidence="12">Tumor necrosis factor alpha-induced protein 6</fullName>
    </alternativeName>
</protein>
<dbReference type="PRINTS" id="PR01265">
    <property type="entry name" value="LINKMODULE"/>
</dbReference>
<evidence type="ECO:0000256" key="4">
    <source>
        <dbReference type="ARBA" id="ARBA00022801"/>
    </source>
</evidence>
<feature type="compositionally biased region" description="Polar residues" evidence="16">
    <location>
        <begin position="2586"/>
        <end position="2596"/>
    </location>
</feature>
<dbReference type="InterPro" id="IPR016186">
    <property type="entry name" value="C-type_lectin-like/link_sf"/>
</dbReference>
<dbReference type="EMBL" id="JAAGNN010000007">
    <property type="protein sequence ID" value="KAF4086984.1"/>
    <property type="molecule type" value="Genomic_DNA"/>
</dbReference>
<feature type="compositionally biased region" description="Polar residues" evidence="16">
    <location>
        <begin position="1932"/>
        <end position="1941"/>
    </location>
</feature>
<feature type="compositionally biased region" description="Polar residues" evidence="16">
    <location>
        <begin position="1653"/>
        <end position="1665"/>
    </location>
</feature>
<dbReference type="PROSITE" id="PS01241">
    <property type="entry name" value="LINK_1"/>
    <property type="match status" value="1"/>
</dbReference>
<dbReference type="PANTHER" id="PTHR22928">
    <property type="entry name" value="TELOMERE-ASSOCIATED PROTEIN RIF1"/>
    <property type="match status" value="1"/>
</dbReference>
<dbReference type="InterPro" id="IPR011989">
    <property type="entry name" value="ARM-like"/>
</dbReference>
<dbReference type="Pfam" id="PF00193">
    <property type="entry name" value="Xlink"/>
    <property type="match status" value="1"/>
</dbReference>
<feature type="region of interest" description="Disordered" evidence="16">
    <location>
        <begin position="2141"/>
        <end position="2406"/>
    </location>
</feature>
<reference evidence="20 21" key="1">
    <citation type="submission" date="2020-02" db="EMBL/GenBank/DDBJ databases">
        <title>A chromosome-scale genome assembly of the black bullhead catfish (Ameiurus melas).</title>
        <authorList>
            <person name="Wen M."/>
            <person name="Zham M."/>
            <person name="Cabau C."/>
            <person name="Klopp C."/>
            <person name="Donnadieu C."/>
            <person name="Roques C."/>
            <person name="Bouchez O."/>
            <person name="Lampietro C."/>
            <person name="Jouanno E."/>
            <person name="Herpin A."/>
            <person name="Louis A."/>
            <person name="Berthelot C."/>
            <person name="Parey E."/>
            <person name="Roest-Crollius H."/>
            <person name="Braasch I."/>
            <person name="Postlethwait J."/>
            <person name="Robinson-Rechavi M."/>
            <person name="Echchiki A."/>
            <person name="Begum T."/>
            <person name="Montfort J."/>
            <person name="Schartl M."/>
            <person name="Bobe J."/>
            <person name="Guiguen Y."/>
        </authorList>
    </citation>
    <scope>NUCLEOTIDE SEQUENCE [LARGE SCALE GENOMIC DNA]</scope>
    <source>
        <strain evidence="20">M_S1</strain>
        <tissue evidence="20">Blood</tissue>
    </source>
</reference>